<proteinExistence type="inferred from homology"/>
<dbReference type="EC" id="2.4.99.12" evidence="2 8"/>
<dbReference type="Gene3D" id="3.40.50.2000">
    <property type="entry name" value="Glycogen Phosphorylase B"/>
    <property type="match status" value="1"/>
</dbReference>
<dbReference type="EMBL" id="FOIR01000004">
    <property type="protein sequence ID" value="SEW41188.1"/>
    <property type="molecule type" value="Genomic_DNA"/>
</dbReference>
<evidence type="ECO:0000256" key="8">
    <source>
        <dbReference type="RuleBase" id="RU365103"/>
    </source>
</evidence>
<evidence type="ECO:0000313" key="11">
    <source>
        <dbReference type="Proteomes" id="UP000199437"/>
    </source>
</evidence>
<dbReference type="PANTHER" id="PTHR42755">
    <property type="entry name" value="3-DEOXY-MANNO-OCTULOSONATE CYTIDYLYLTRANSFERASE"/>
    <property type="match status" value="1"/>
</dbReference>
<sequence>MMLLYNLSIFLYRLLAIVASPFNTKAKKAVEDRKASIQALQTKLENNQSPIIWFHAASLGEFEQGLPVMEQVKAAFPEYKLLVTFFSPSGFDHRKNHPVADFTSYLPWDTGKSARAFVKMVNPKKVVFIKYEYWYHHLKTINNLSIPLVSISALFTEKHIFFKPYGGLHRQMLRFFEHTFVQNESSEALLQGIGIKNVSVSGDTRFDRVQQTIANPAKQSQVETFLAGKPAFIVGSAWPEDMEVLAAFINEHSNDIKVIIAPHLVDDAHVAKIEDYLKDQAIRYTEFDNFTNEHILILNTIGMLSNTYQYGSFAYIGGAFGDGLHNVLEAVAFGLPVVYGNKGLEKFPESIELQEKGGGFSIETADQAQAILNRLLNEKELRNTASATCKQYVNEKAGSTNIIMDYLRAI</sequence>
<comment type="pathway">
    <text evidence="1 8">Bacterial outer membrane biogenesis; LPS core biosynthesis.</text>
</comment>
<feature type="active site" description="Proton acceptor" evidence="7">
    <location>
        <position position="61"/>
    </location>
</feature>
<dbReference type="PANTHER" id="PTHR42755:SF1">
    <property type="entry name" value="3-DEOXY-D-MANNO-OCTULOSONIC ACID TRANSFERASE, MITOCHONDRIAL-RELATED"/>
    <property type="match status" value="1"/>
</dbReference>
<protein>
    <recommendedName>
        <fullName evidence="3 8">3-deoxy-D-manno-octulosonic acid transferase</fullName>
        <shortName evidence="8">Kdo transferase</shortName>
        <ecNumber evidence="2 8">2.4.99.12</ecNumber>
    </recommendedName>
    <alternativeName>
        <fullName evidence="5 8">Lipid IV(A) 3-deoxy-D-manno-octulosonic acid transferase</fullName>
    </alternativeName>
</protein>
<keyword evidence="8" id="KW-0472">Membrane</keyword>
<comment type="subcellular location">
    <subcellularLocation>
        <location evidence="8">Cell membrane</location>
    </subcellularLocation>
</comment>
<evidence type="ECO:0000256" key="3">
    <source>
        <dbReference type="ARBA" id="ARBA00019077"/>
    </source>
</evidence>
<keyword evidence="8" id="KW-0448">Lipopolysaccharide biosynthesis</keyword>
<dbReference type="SUPFAM" id="SSF53756">
    <property type="entry name" value="UDP-Glycosyltransferase/glycogen phosphorylase"/>
    <property type="match status" value="1"/>
</dbReference>
<dbReference type="STRING" id="1267423.SAMN05216290_3703"/>
<evidence type="ECO:0000256" key="5">
    <source>
        <dbReference type="ARBA" id="ARBA00031445"/>
    </source>
</evidence>
<gene>
    <name evidence="10" type="ORF">SAMN05216290_3703</name>
</gene>
<dbReference type="AlphaFoldDB" id="A0A1I0RK65"/>
<dbReference type="UniPathway" id="UPA00958"/>
<keyword evidence="8" id="KW-1003">Cell membrane</keyword>
<dbReference type="GO" id="GO:0009244">
    <property type="term" value="P:lipopolysaccharide core region biosynthetic process"/>
    <property type="evidence" value="ECO:0007669"/>
    <property type="project" value="UniProtKB-UniRule"/>
</dbReference>
<comment type="catalytic activity">
    <reaction evidence="6 8">
        <text>lipid IVA (E. coli) + CMP-3-deoxy-beta-D-manno-octulosonate = alpha-Kdo-(2-&gt;6)-lipid IVA (E. coli) + CMP + H(+)</text>
        <dbReference type="Rhea" id="RHEA:28066"/>
        <dbReference type="ChEBI" id="CHEBI:15378"/>
        <dbReference type="ChEBI" id="CHEBI:58603"/>
        <dbReference type="ChEBI" id="CHEBI:60364"/>
        <dbReference type="ChEBI" id="CHEBI:60377"/>
        <dbReference type="ChEBI" id="CHEBI:85987"/>
        <dbReference type="EC" id="2.4.99.12"/>
    </reaction>
</comment>
<dbReference type="Proteomes" id="UP000199437">
    <property type="component" value="Unassembled WGS sequence"/>
</dbReference>
<dbReference type="Pfam" id="PF04413">
    <property type="entry name" value="Glycos_transf_N"/>
    <property type="match status" value="1"/>
</dbReference>
<feature type="domain" description="3-deoxy-D-manno-octulosonic-acid transferase N-terminal" evidence="9">
    <location>
        <begin position="43"/>
        <end position="207"/>
    </location>
</feature>
<evidence type="ECO:0000313" key="10">
    <source>
        <dbReference type="EMBL" id="SEW41188.1"/>
    </source>
</evidence>
<evidence type="ECO:0000256" key="4">
    <source>
        <dbReference type="ARBA" id="ARBA00022679"/>
    </source>
</evidence>
<reference evidence="11" key="1">
    <citation type="submission" date="2016-10" db="EMBL/GenBank/DDBJ databases">
        <authorList>
            <person name="Varghese N."/>
            <person name="Submissions S."/>
        </authorList>
    </citation>
    <scope>NUCLEOTIDE SEQUENCE [LARGE SCALE GENOMIC DNA]</scope>
    <source>
        <strain evidence="11">CGMCC 1.12402</strain>
    </source>
</reference>
<comment type="function">
    <text evidence="8">Involved in lipopolysaccharide (LPS) biosynthesis. Catalyzes the transfer of 3-deoxy-D-manno-octulosonate (Kdo) residue(s) from CMP-Kdo to lipid IV(A), the tetraacyldisaccharide-1,4'-bisphosphate precursor of lipid A.</text>
</comment>
<dbReference type="GO" id="GO:0043842">
    <property type="term" value="F:Kdo transferase activity"/>
    <property type="evidence" value="ECO:0007669"/>
    <property type="project" value="UniProtKB-EC"/>
</dbReference>
<keyword evidence="4 8" id="KW-0808">Transferase</keyword>
<organism evidence="10 11">
    <name type="scientific">Roseivirga pacifica</name>
    <dbReference type="NCBI Taxonomy" id="1267423"/>
    <lineage>
        <taxon>Bacteria</taxon>
        <taxon>Pseudomonadati</taxon>
        <taxon>Bacteroidota</taxon>
        <taxon>Cytophagia</taxon>
        <taxon>Cytophagales</taxon>
        <taxon>Roseivirgaceae</taxon>
        <taxon>Roseivirga</taxon>
    </lineage>
</organism>
<comment type="similarity">
    <text evidence="8">Belongs to the glycosyltransferase group 1 family.</text>
</comment>
<dbReference type="InterPro" id="IPR038107">
    <property type="entry name" value="Glycos_transf_N_sf"/>
</dbReference>
<dbReference type="GO" id="GO:0005886">
    <property type="term" value="C:plasma membrane"/>
    <property type="evidence" value="ECO:0007669"/>
    <property type="project" value="UniProtKB-SubCell"/>
</dbReference>
<dbReference type="InterPro" id="IPR007507">
    <property type="entry name" value="Glycos_transf_N"/>
</dbReference>
<name>A0A1I0RK65_9BACT</name>
<dbReference type="GeneID" id="99988372"/>
<evidence type="ECO:0000256" key="7">
    <source>
        <dbReference type="PIRSR" id="PIRSR639901-1"/>
    </source>
</evidence>
<evidence type="ECO:0000256" key="1">
    <source>
        <dbReference type="ARBA" id="ARBA00004713"/>
    </source>
</evidence>
<dbReference type="Gene3D" id="3.40.50.11720">
    <property type="entry name" value="3-Deoxy-D-manno-octulosonic-acid transferase, N-terminal domain"/>
    <property type="match status" value="1"/>
</dbReference>
<evidence type="ECO:0000259" key="9">
    <source>
        <dbReference type="Pfam" id="PF04413"/>
    </source>
</evidence>
<dbReference type="OrthoDB" id="9789797at2"/>
<evidence type="ECO:0000256" key="2">
    <source>
        <dbReference type="ARBA" id="ARBA00012621"/>
    </source>
</evidence>
<keyword evidence="11" id="KW-1185">Reference proteome</keyword>
<dbReference type="RefSeq" id="WP_090260635.1">
    <property type="nucleotide sequence ID" value="NZ_FOIR01000004.1"/>
</dbReference>
<accession>A0A1I0RK65</accession>
<dbReference type="GO" id="GO:0009245">
    <property type="term" value="P:lipid A biosynthetic process"/>
    <property type="evidence" value="ECO:0007669"/>
    <property type="project" value="TreeGrafter"/>
</dbReference>
<dbReference type="InterPro" id="IPR039901">
    <property type="entry name" value="Kdotransferase"/>
</dbReference>
<evidence type="ECO:0000256" key="6">
    <source>
        <dbReference type="ARBA" id="ARBA00049183"/>
    </source>
</evidence>